<dbReference type="AlphaFoldDB" id="A0A9W8CZN2"/>
<protein>
    <submittedName>
        <fullName evidence="1">Uncharacterized protein</fullName>
    </submittedName>
</protein>
<dbReference type="EMBL" id="JANBOI010000112">
    <property type="protein sequence ID" value="KAJ1733843.1"/>
    <property type="molecule type" value="Genomic_DNA"/>
</dbReference>
<organism evidence="1 2">
    <name type="scientific">Coemansia biformis</name>
    <dbReference type="NCBI Taxonomy" id="1286918"/>
    <lineage>
        <taxon>Eukaryota</taxon>
        <taxon>Fungi</taxon>
        <taxon>Fungi incertae sedis</taxon>
        <taxon>Zoopagomycota</taxon>
        <taxon>Kickxellomycotina</taxon>
        <taxon>Kickxellomycetes</taxon>
        <taxon>Kickxellales</taxon>
        <taxon>Kickxellaceae</taxon>
        <taxon>Coemansia</taxon>
    </lineage>
</organism>
<proteinExistence type="predicted"/>
<dbReference type="OrthoDB" id="5589260at2759"/>
<reference evidence="1" key="1">
    <citation type="submission" date="2022-07" db="EMBL/GenBank/DDBJ databases">
        <title>Phylogenomic reconstructions and comparative analyses of Kickxellomycotina fungi.</title>
        <authorList>
            <person name="Reynolds N.K."/>
            <person name="Stajich J.E."/>
            <person name="Barry K."/>
            <person name="Grigoriev I.V."/>
            <person name="Crous P."/>
            <person name="Smith M.E."/>
        </authorList>
    </citation>
    <scope>NUCLEOTIDE SEQUENCE</scope>
    <source>
        <strain evidence="1">BCRC 34381</strain>
    </source>
</reference>
<keyword evidence="2" id="KW-1185">Reference proteome</keyword>
<comment type="caution">
    <text evidence="1">The sequence shown here is derived from an EMBL/GenBank/DDBJ whole genome shotgun (WGS) entry which is preliminary data.</text>
</comment>
<sequence>MKVVLPFGDYSRVVSSKDNFGWLASYLDNILPAVANTSVEIIDNTADDESVHASHMRPLLQYILRARSSVSVSLSREHSINIADMFPRTDSLTTLMYITYYTFNNMEKLIVDGQNRVITYPSLSRLYLLGQVDEQKRYFPPLMHAAPFPALVELHINMDYPFCDDLPFRGNEHCLRKTHIVLDPSTIRRLASSGFLLNSKRRALRSVVLGHGGEAVSSHTESAVYEGFFCKIVPMLQHLTIIEGTAMSQALLTLVSNRKEPLGLRTLSMFIDMSLTQCISLVQSLPSLERLFCRPLTLDAEFAGMDIQDVARQLRARYRPLGRRLRRILFKNISSDPSWETCACMLILADLCPHLTKITFPDDGNHRAEAVFTKIAESSALAGLKQSIVPPLKITIDRTHEFPIIRVNREVHRDCPALAESGPARSSSYTAQTMDDVTGHNFASAGNM</sequence>
<evidence type="ECO:0000313" key="2">
    <source>
        <dbReference type="Proteomes" id="UP001143981"/>
    </source>
</evidence>
<name>A0A9W8CZN2_9FUNG</name>
<gene>
    <name evidence="1" type="ORF">LPJ61_001364</name>
</gene>
<evidence type="ECO:0000313" key="1">
    <source>
        <dbReference type="EMBL" id="KAJ1733843.1"/>
    </source>
</evidence>
<accession>A0A9W8CZN2</accession>
<dbReference type="Proteomes" id="UP001143981">
    <property type="component" value="Unassembled WGS sequence"/>
</dbReference>